<reference evidence="1 2" key="1">
    <citation type="submission" date="2020-10" db="EMBL/GenBank/DDBJ databases">
        <title>The Coptis chinensis genome and diversification of protoberbering-type alkaloids.</title>
        <authorList>
            <person name="Wang B."/>
            <person name="Shu S."/>
            <person name="Song C."/>
            <person name="Liu Y."/>
        </authorList>
    </citation>
    <scope>NUCLEOTIDE SEQUENCE [LARGE SCALE GENOMIC DNA]</scope>
    <source>
        <strain evidence="1">HL-2020</strain>
        <tissue evidence="1">Leaf</tissue>
    </source>
</reference>
<protein>
    <submittedName>
        <fullName evidence="1">Uncharacterized protein</fullName>
    </submittedName>
</protein>
<feature type="non-terminal residue" evidence="1">
    <location>
        <position position="1"/>
    </location>
</feature>
<name>A0A835IQY7_9MAGN</name>
<gene>
    <name evidence="1" type="ORF">IFM89_010654</name>
</gene>
<dbReference type="AlphaFoldDB" id="A0A835IQY7"/>
<sequence>TIIFVFAFCIESTFESQFKKKNGLKNGPSGHLMEPRRPSGRHPQLQILLMISLQSLEVLRHLENSRTLRGKLKKDEERDWITTNALPRELRSAVEISFSLFVCVYDYLYLSSYKCRKPIQVY</sequence>
<comment type="caution">
    <text evidence="1">The sequence shown here is derived from an EMBL/GenBank/DDBJ whole genome shotgun (WGS) entry which is preliminary data.</text>
</comment>
<accession>A0A835IQY7</accession>
<evidence type="ECO:0000313" key="1">
    <source>
        <dbReference type="EMBL" id="KAF9620038.1"/>
    </source>
</evidence>
<dbReference type="Proteomes" id="UP000631114">
    <property type="component" value="Unassembled WGS sequence"/>
</dbReference>
<proteinExistence type="predicted"/>
<keyword evidence="2" id="KW-1185">Reference proteome</keyword>
<dbReference type="EMBL" id="JADFTS010000002">
    <property type="protein sequence ID" value="KAF9620038.1"/>
    <property type="molecule type" value="Genomic_DNA"/>
</dbReference>
<evidence type="ECO:0000313" key="2">
    <source>
        <dbReference type="Proteomes" id="UP000631114"/>
    </source>
</evidence>
<organism evidence="1 2">
    <name type="scientific">Coptis chinensis</name>
    <dbReference type="NCBI Taxonomy" id="261450"/>
    <lineage>
        <taxon>Eukaryota</taxon>
        <taxon>Viridiplantae</taxon>
        <taxon>Streptophyta</taxon>
        <taxon>Embryophyta</taxon>
        <taxon>Tracheophyta</taxon>
        <taxon>Spermatophyta</taxon>
        <taxon>Magnoliopsida</taxon>
        <taxon>Ranunculales</taxon>
        <taxon>Ranunculaceae</taxon>
        <taxon>Coptidoideae</taxon>
        <taxon>Coptis</taxon>
    </lineage>
</organism>